<evidence type="ECO:0000313" key="2">
    <source>
        <dbReference type="Proteomes" id="UP000002420"/>
    </source>
</evidence>
<dbReference type="AlphaFoldDB" id="B3E8P9"/>
<organism evidence="1 2">
    <name type="scientific">Trichlorobacter lovleyi (strain ATCC BAA-1151 / DSM 17278 / SZ)</name>
    <name type="common">Geobacter lovleyi</name>
    <dbReference type="NCBI Taxonomy" id="398767"/>
    <lineage>
        <taxon>Bacteria</taxon>
        <taxon>Pseudomonadati</taxon>
        <taxon>Thermodesulfobacteriota</taxon>
        <taxon>Desulfuromonadia</taxon>
        <taxon>Geobacterales</taxon>
        <taxon>Geobacteraceae</taxon>
        <taxon>Trichlorobacter</taxon>
    </lineage>
</organism>
<reference evidence="1 2" key="1">
    <citation type="submission" date="2008-05" db="EMBL/GenBank/DDBJ databases">
        <title>Complete sequence of chromosome of Geobacter lovleyi SZ.</title>
        <authorList>
            <consortium name="US DOE Joint Genome Institute"/>
            <person name="Lucas S."/>
            <person name="Copeland A."/>
            <person name="Lapidus A."/>
            <person name="Glavina del Rio T."/>
            <person name="Dalin E."/>
            <person name="Tice H."/>
            <person name="Bruce D."/>
            <person name="Goodwin L."/>
            <person name="Pitluck S."/>
            <person name="Chertkov O."/>
            <person name="Meincke L."/>
            <person name="Brettin T."/>
            <person name="Detter J.C."/>
            <person name="Han C."/>
            <person name="Tapia R."/>
            <person name="Kuske C.R."/>
            <person name="Schmutz J."/>
            <person name="Larimer F."/>
            <person name="Land M."/>
            <person name="Hauser L."/>
            <person name="Kyrpides N."/>
            <person name="Mikhailova N."/>
            <person name="Sung Y."/>
            <person name="Fletcher K.E."/>
            <person name="Ritalahti K.M."/>
            <person name="Loeffler F.E."/>
            <person name="Richardson P."/>
        </authorList>
    </citation>
    <scope>NUCLEOTIDE SEQUENCE [LARGE SCALE GENOMIC DNA]</scope>
    <source>
        <strain evidence="2">ATCC BAA-1151 / DSM 17278 / SZ</strain>
    </source>
</reference>
<accession>B3E8P9</accession>
<dbReference type="KEGG" id="glo:Glov_0014"/>
<dbReference type="STRING" id="398767.Glov_0014"/>
<dbReference type="HOGENOM" id="CLU_2142312_0_0_7"/>
<protein>
    <submittedName>
        <fullName evidence="1">Uncharacterized protein</fullName>
    </submittedName>
</protein>
<dbReference type="OrthoDB" id="1366889at2"/>
<sequence>MRTVEPIFKVKTGDYKKMEETLKRTIGQYIRHSKECKIGITNDPYVRWNSYISANTRYNEMIVFYKTSSYSYICEVEKYLIDHAKDYVDNQRGGGAGIKDCHNDYFAYIVRL</sequence>
<evidence type="ECO:0000313" key="1">
    <source>
        <dbReference type="EMBL" id="ACD93752.1"/>
    </source>
</evidence>
<keyword evidence="2" id="KW-1185">Reference proteome</keyword>
<gene>
    <name evidence="1" type="ordered locus">Glov_0014</name>
</gene>
<proteinExistence type="predicted"/>
<name>B3E8P9_TRIL1</name>
<dbReference type="Proteomes" id="UP000002420">
    <property type="component" value="Chromosome"/>
</dbReference>
<dbReference type="RefSeq" id="WP_012468111.1">
    <property type="nucleotide sequence ID" value="NC_010814.1"/>
</dbReference>
<dbReference type="EMBL" id="CP001089">
    <property type="protein sequence ID" value="ACD93752.1"/>
    <property type="molecule type" value="Genomic_DNA"/>
</dbReference>